<protein>
    <submittedName>
        <fullName evidence="1">Uncharacterized protein</fullName>
    </submittedName>
</protein>
<comment type="caution">
    <text evidence="1">The sequence shown here is derived from an EMBL/GenBank/DDBJ whole genome shotgun (WGS) entry which is preliminary data.</text>
</comment>
<accession>A0A941J6I1</accession>
<dbReference type="EMBL" id="JAGTPW010000012">
    <property type="protein sequence ID" value="MBR8644595.1"/>
    <property type="molecule type" value="Genomic_DNA"/>
</dbReference>
<dbReference type="AlphaFoldDB" id="A0A941J6I1"/>
<proteinExistence type="predicted"/>
<gene>
    <name evidence="1" type="ORF">KEH51_08895</name>
</gene>
<evidence type="ECO:0000313" key="2">
    <source>
        <dbReference type="Proteomes" id="UP000680045"/>
    </source>
</evidence>
<dbReference type="Proteomes" id="UP000680045">
    <property type="component" value="Unassembled WGS sequence"/>
</dbReference>
<name>A0A941J6I1_9BACI</name>
<reference evidence="1" key="1">
    <citation type="submission" date="2021-04" db="EMBL/GenBank/DDBJ databases">
        <title>Whole genome sequencing of Enterococci isolates from hospitalized patients.</title>
        <authorList>
            <person name="Ogoti B.M."/>
            <person name="Onyambu F.G."/>
        </authorList>
    </citation>
    <scope>NUCLEOTIDE SEQUENCE</scope>
    <source>
        <strain evidence="1">242</strain>
    </source>
</reference>
<organism evidence="1 2">
    <name type="scientific">Peribacillus frigoritolerans</name>
    <dbReference type="NCBI Taxonomy" id="450367"/>
    <lineage>
        <taxon>Bacteria</taxon>
        <taxon>Bacillati</taxon>
        <taxon>Bacillota</taxon>
        <taxon>Bacilli</taxon>
        <taxon>Bacillales</taxon>
        <taxon>Bacillaceae</taxon>
        <taxon>Peribacillus</taxon>
    </lineage>
</organism>
<evidence type="ECO:0000313" key="1">
    <source>
        <dbReference type="EMBL" id="MBR8644595.1"/>
    </source>
</evidence>
<sequence>MVTMNVPTTVGQSIKVDYTVSIDVVTTANSNFTFQTRLYRNGILIETRSVQRSVTSAGTSRFPVASTHVNIATITGTSTYEIRINLYS</sequence>